<reference evidence="5 6" key="1">
    <citation type="submission" date="2020-04" db="EMBL/GenBank/DDBJ databases">
        <title>Ferrimonas sp. S7 isolated from sea water.</title>
        <authorList>
            <person name="Bae S.S."/>
            <person name="Baek K."/>
        </authorList>
    </citation>
    <scope>NUCLEOTIDE SEQUENCE [LARGE SCALE GENOMIC DNA]</scope>
    <source>
        <strain evidence="5 6">S7</strain>
    </source>
</reference>
<dbReference type="PANTHER" id="PTHR47199:SF2">
    <property type="entry name" value="PHOTOSYSTEM II STABILITY_ASSEMBLY FACTOR HCF136, CHLOROPLASTIC"/>
    <property type="match status" value="1"/>
</dbReference>
<organism evidence="5 6">
    <name type="scientific">Ferrimonas lipolytica</name>
    <dbReference type="NCBI Taxonomy" id="2724191"/>
    <lineage>
        <taxon>Bacteria</taxon>
        <taxon>Pseudomonadati</taxon>
        <taxon>Pseudomonadota</taxon>
        <taxon>Gammaproteobacteria</taxon>
        <taxon>Alteromonadales</taxon>
        <taxon>Ferrimonadaceae</taxon>
        <taxon>Ferrimonas</taxon>
    </lineage>
</organism>
<feature type="signal peptide" evidence="3">
    <location>
        <begin position="1"/>
        <end position="21"/>
    </location>
</feature>
<proteinExistence type="predicted"/>
<dbReference type="EMBL" id="CP051180">
    <property type="protein sequence ID" value="QIZ76563.1"/>
    <property type="molecule type" value="Genomic_DNA"/>
</dbReference>
<keyword evidence="6" id="KW-1185">Reference proteome</keyword>
<sequence>MQAKIITSILLSSLCLAPSFAADTPSYIATKAINAPILDMAYNGSKMVAVGDRGHLLALIDGKWQQLATPSQALLTAVTFVGKKGWAVGHDATILVTEDGGFTWAVAQTLPELDKPLLDVIALSQDNIIAIGAYGLTFRSHDGGATWTQDFFESLLYEEDIEYLNELKEEDEALYLDERSAMLPHFNRIVPLRNGDLIIVGEMGLVAKSVDAGKTWLTEESFYEGSLFDLVETKKGTLIATGLRGNIFRSTDAGQNWEQIETDVTTTINSVVQLKSGEIVMVANSGYMLISKDDGRSFVTDIVAKGEDLVSVAQQRDGNILIAGSAGVRSIGL</sequence>
<dbReference type="CDD" id="cd15482">
    <property type="entry name" value="Sialidase_non-viral"/>
    <property type="match status" value="1"/>
</dbReference>
<evidence type="ECO:0000313" key="6">
    <source>
        <dbReference type="Proteomes" id="UP000501602"/>
    </source>
</evidence>
<keyword evidence="1" id="KW-0602">Photosynthesis</keyword>
<dbReference type="GO" id="GO:0009523">
    <property type="term" value="C:photosystem II"/>
    <property type="evidence" value="ECO:0007669"/>
    <property type="project" value="UniProtKB-KW"/>
</dbReference>
<dbReference type="InterPro" id="IPR036278">
    <property type="entry name" value="Sialidase_sf"/>
</dbReference>
<feature type="domain" description="Photosynthesis system II assembly factor Ycf48/Hcf136-like" evidence="4">
    <location>
        <begin position="190"/>
        <end position="327"/>
    </location>
</feature>
<evidence type="ECO:0000256" key="2">
    <source>
        <dbReference type="ARBA" id="ARBA00023276"/>
    </source>
</evidence>
<keyword evidence="2" id="KW-0604">Photosystem II</keyword>
<accession>A0A6H1UDZ8</accession>
<dbReference type="InterPro" id="IPR028203">
    <property type="entry name" value="PSII_CF48-like_dom"/>
</dbReference>
<evidence type="ECO:0000313" key="5">
    <source>
        <dbReference type="EMBL" id="QIZ76563.1"/>
    </source>
</evidence>
<feature type="chain" id="PRO_5026328857" description="Photosynthesis system II assembly factor Ycf48/Hcf136-like domain-containing protein" evidence="3">
    <location>
        <begin position="22"/>
        <end position="333"/>
    </location>
</feature>
<evidence type="ECO:0000256" key="1">
    <source>
        <dbReference type="ARBA" id="ARBA00022531"/>
    </source>
</evidence>
<feature type="domain" description="Photosynthesis system II assembly factor Ycf48/Hcf136-like" evidence="4">
    <location>
        <begin position="62"/>
        <end position="149"/>
    </location>
</feature>
<dbReference type="SUPFAM" id="SSF50939">
    <property type="entry name" value="Sialidases"/>
    <property type="match status" value="1"/>
</dbReference>
<dbReference type="RefSeq" id="WP_168659825.1">
    <property type="nucleotide sequence ID" value="NZ_CP051180.1"/>
</dbReference>
<protein>
    <recommendedName>
        <fullName evidence="4">Photosynthesis system II assembly factor Ycf48/Hcf136-like domain-containing protein</fullName>
    </recommendedName>
</protein>
<dbReference type="AlphaFoldDB" id="A0A6H1UDZ8"/>
<dbReference type="PANTHER" id="PTHR47199">
    <property type="entry name" value="PHOTOSYSTEM II STABILITY/ASSEMBLY FACTOR HCF136, CHLOROPLASTIC"/>
    <property type="match status" value="1"/>
</dbReference>
<gene>
    <name evidence="5" type="ORF">HER31_06605</name>
</gene>
<keyword evidence="3" id="KW-0732">Signal</keyword>
<dbReference type="GO" id="GO:0015979">
    <property type="term" value="P:photosynthesis"/>
    <property type="evidence" value="ECO:0007669"/>
    <property type="project" value="UniProtKB-KW"/>
</dbReference>
<dbReference type="Pfam" id="PF14870">
    <property type="entry name" value="PSII_BNR"/>
    <property type="match status" value="2"/>
</dbReference>
<dbReference type="KEGG" id="fes:HER31_06605"/>
<name>A0A6H1UDZ8_9GAMM</name>
<dbReference type="Proteomes" id="UP000501602">
    <property type="component" value="Chromosome"/>
</dbReference>
<dbReference type="Gene3D" id="2.130.10.10">
    <property type="entry name" value="YVTN repeat-like/Quinoprotein amine dehydrogenase"/>
    <property type="match status" value="1"/>
</dbReference>
<evidence type="ECO:0000259" key="4">
    <source>
        <dbReference type="Pfam" id="PF14870"/>
    </source>
</evidence>
<dbReference type="InterPro" id="IPR015943">
    <property type="entry name" value="WD40/YVTN_repeat-like_dom_sf"/>
</dbReference>
<evidence type="ECO:0000256" key="3">
    <source>
        <dbReference type="SAM" id="SignalP"/>
    </source>
</evidence>